<reference evidence="2 3" key="1">
    <citation type="submission" date="2019-03" db="EMBL/GenBank/DDBJ databases">
        <authorList>
            <person name="Nijsse B."/>
        </authorList>
    </citation>
    <scope>NUCLEOTIDE SEQUENCE [LARGE SCALE GENOMIC DNA]</scope>
    <source>
        <strain evidence="2">Desulfoluna butyratoxydans MSL71</strain>
    </source>
</reference>
<keyword evidence="3" id="KW-1185">Reference proteome</keyword>
<dbReference type="Pfam" id="PF06050">
    <property type="entry name" value="HGD-D"/>
    <property type="match status" value="1"/>
</dbReference>
<organism evidence="2 3">
    <name type="scientific">Desulfoluna butyratoxydans</name>
    <dbReference type="NCBI Taxonomy" id="231438"/>
    <lineage>
        <taxon>Bacteria</taxon>
        <taxon>Pseudomonadati</taxon>
        <taxon>Thermodesulfobacteriota</taxon>
        <taxon>Desulfobacteria</taxon>
        <taxon>Desulfobacterales</taxon>
        <taxon>Desulfolunaceae</taxon>
        <taxon>Desulfoluna</taxon>
    </lineage>
</organism>
<dbReference type="Gene3D" id="3.40.50.11900">
    <property type="match status" value="1"/>
</dbReference>
<comment type="similarity">
    <text evidence="1">Belongs to the FldB/FldC dehydratase alpha/beta subunit family.</text>
</comment>
<dbReference type="EMBL" id="CAADHO010000012">
    <property type="protein sequence ID" value="VFQ46960.1"/>
    <property type="molecule type" value="Genomic_DNA"/>
</dbReference>
<gene>
    <name evidence="2" type="ORF">MSL71_46420</name>
</gene>
<accession>A0A4U8YSN0</accession>
<dbReference type="PANTHER" id="PTHR30548">
    <property type="entry name" value="2-HYDROXYGLUTARYL-COA DEHYDRATASE, D-COMPONENT-RELATED"/>
    <property type="match status" value="1"/>
</dbReference>
<evidence type="ECO:0000256" key="1">
    <source>
        <dbReference type="ARBA" id="ARBA00005806"/>
    </source>
</evidence>
<evidence type="ECO:0000313" key="2">
    <source>
        <dbReference type="EMBL" id="VFQ46960.1"/>
    </source>
</evidence>
<name>A0A4U8YSN0_9BACT</name>
<dbReference type="InterPro" id="IPR010327">
    <property type="entry name" value="FldB/FldC_alpha/beta"/>
</dbReference>
<dbReference type="PANTHER" id="PTHR30548:SF1">
    <property type="entry name" value="DEHYDRATASE SUBUNIT MJ0007-RELATED"/>
    <property type="match status" value="1"/>
</dbReference>
<dbReference type="RefSeq" id="WP_180145815.1">
    <property type="nucleotide sequence ID" value="NZ_CAADHO010000012.1"/>
</dbReference>
<proteinExistence type="inferred from homology"/>
<sequence>MKKIGWFCTYTPLEILHAAGALPVGIKSDSGAEHEDVVLGDSICSYVRSSMGGALTGAYDALSGVVIAHSCECMRRLADGWLYRQDEIKPAMLHLLDVPKVVTNASVSFFAGGLRRMKEDVEAHAGPITDEALRASMALFNKTRTLFREVDALRKEEATAVTGREVEALITDSWDMPREELNSRLEAFISEKKGQTGDKDAPRIMVIGGPGNGSLIKTIEATGGVSVVEHMCTGLRAFTGEATPSDDPYKELASLYLSGTPCPRMLGDKSREAIEEIQRLITEYRVDGVLYYSMKFCANMQMQWALLKNDIPVGVPMKVLEGDISSEINEREVQSFIKRLKKRRKRNR</sequence>
<protein>
    <submittedName>
        <fullName evidence="2">Fldb/fldc dehydratase alpha/beta subunit</fullName>
    </submittedName>
</protein>
<evidence type="ECO:0000313" key="3">
    <source>
        <dbReference type="Proteomes" id="UP000507962"/>
    </source>
</evidence>
<dbReference type="Proteomes" id="UP000507962">
    <property type="component" value="Unassembled WGS sequence"/>
</dbReference>
<dbReference type="AlphaFoldDB" id="A0A4U8YSN0"/>
<dbReference type="Gene3D" id="1.20.1270.370">
    <property type="match status" value="1"/>
</dbReference>
<dbReference type="Gene3D" id="3.40.50.11890">
    <property type="match status" value="1"/>
</dbReference>